<keyword evidence="3" id="KW-1185">Reference proteome</keyword>
<feature type="compositionally biased region" description="Low complexity" evidence="1">
    <location>
        <begin position="193"/>
        <end position="206"/>
    </location>
</feature>
<dbReference type="Gene3D" id="1.25.40.10">
    <property type="entry name" value="Tetratricopeptide repeat domain"/>
    <property type="match status" value="1"/>
</dbReference>
<protein>
    <submittedName>
        <fullName evidence="2">Uncharacterized protein</fullName>
    </submittedName>
</protein>
<dbReference type="OrthoDB" id="5328412at2759"/>
<organism evidence="2 3">
    <name type="scientific">Candida viswanathii</name>
    <dbReference type="NCBI Taxonomy" id="5486"/>
    <lineage>
        <taxon>Eukaryota</taxon>
        <taxon>Fungi</taxon>
        <taxon>Dikarya</taxon>
        <taxon>Ascomycota</taxon>
        <taxon>Saccharomycotina</taxon>
        <taxon>Pichiomycetes</taxon>
        <taxon>Debaryomycetaceae</taxon>
        <taxon>Candida/Lodderomyces clade</taxon>
        <taxon>Candida</taxon>
    </lineage>
</organism>
<proteinExistence type="predicted"/>
<dbReference type="AlphaFoldDB" id="A0A367XUJ2"/>
<comment type="caution">
    <text evidence="2">The sequence shown here is derived from an EMBL/GenBank/DDBJ whole genome shotgun (WGS) entry which is preliminary data.</text>
</comment>
<dbReference type="InterPro" id="IPR011990">
    <property type="entry name" value="TPR-like_helical_dom_sf"/>
</dbReference>
<dbReference type="EMBL" id="QLNQ01000028">
    <property type="protein sequence ID" value="RCK57295.1"/>
    <property type="molecule type" value="Genomic_DNA"/>
</dbReference>
<dbReference type="Proteomes" id="UP000253472">
    <property type="component" value="Unassembled WGS sequence"/>
</dbReference>
<evidence type="ECO:0000256" key="1">
    <source>
        <dbReference type="SAM" id="MobiDB-lite"/>
    </source>
</evidence>
<reference evidence="2 3" key="1">
    <citation type="submission" date="2018-06" db="EMBL/GenBank/DDBJ databases">
        <title>Whole genome sequencing of Candida tropicalis (genome annotated by CSBL at Korea University).</title>
        <authorList>
            <person name="Ahn J."/>
        </authorList>
    </citation>
    <scope>NUCLEOTIDE SEQUENCE [LARGE SCALE GENOMIC DNA]</scope>
    <source>
        <strain evidence="2 3">ATCC 20962</strain>
    </source>
</reference>
<evidence type="ECO:0000313" key="3">
    <source>
        <dbReference type="Proteomes" id="UP000253472"/>
    </source>
</evidence>
<name>A0A367XUJ2_9ASCO</name>
<evidence type="ECO:0000313" key="2">
    <source>
        <dbReference type="EMBL" id="RCK57295.1"/>
    </source>
</evidence>
<gene>
    <name evidence="2" type="ORF">Cantr_06879</name>
</gene>
<sequence length="521" mass="59296">MRLPKLSKKAEGSKSAVPTTATEYLEQGSIDEESGDRWLGSDLAKSLRFFDKAYASYIQAIRLDSGLVDAYYNSARLLLHVYQIVKKVPSNHDVFTENGPLRVIQNIDQIISGYEDALRVCQQQGDVLNDLLYNYAIVFLEWLELQLENEDVEYGELVEVYKKILEVFQKLLVQQTEDLQKFVQDLENIDSETGSINTGNSGNNGNEPTQEELVSEEVVQPTDLLETLLSSYKLIQSMYENASSAAILPSVNELVAPLLELNDQISQLLIEKYSESSHVSDMVSNITLADINELKLIKLNIVALTETNILEVVELWKNEQELPEDVPEKYMVASDNLQTLLDRNDINLETINQQGSEQDKETFWKILTVQNNMLKKAQDLVNSQMQAQKKNNLQLEDLGSLIAQLSEIIIARADIELQRSLIKDFASSVNNREVLFNNAKNLLRNAMNISNLNGGLRERMAEKISREQCKLEAVFRLCLLEDKRSVEDLERIMTRKRWTQELPNLKKLGIYDGFGINEIPL</sequence>
<accession>A0A367XUJ2</accession>
<feature type="region of interest" description="Disordered" evidence="1">
    <location>
        <begin position="192"/>
        <end position="216"/>
    </location>
</feature>